<accession>A0AAD7IL03</accession>
<dbReference type="Proteomes" id="UP001215280">
    <property type="component" value="Unassembled WGS sequence"/>
</dbReference>
<dbReference type="AlphaFoldDB" id="A0AAD7IL03"/>
<dbReference type="EMBL" id="JARJLG010000102">
    <property type="protein sequence ID" value="KAJ7745556.1"/>
    <property type="molecule type" value="Genomic_DNA"/>
</dbReference>
<keyword evidence="2" id="KW-1185">Reference proteome</keyword>
<proteinExistence type="predicted"/>
<evidence type="ECO:0000313" key="2">
    <source>
        <dbReference type="Proteomes" id="UP001215280"/>
    </source>
</evidence>
<sequence>MSIISATFSPYPPPISHVYTLWIYSLKTSKIGNPPLLPLWSSSGHPPATLSEDFSLLRTRFISATFPLADPSGRIFLDLLHAQDDGDLPLCSLSELHRLTCLFGSTSPPALSSVFLKSFAFPNLHLDVEVDGWTEDALFSLQERSRFALAPLSFHNVSLDLATISRFLTANPTIENFGLQWFTDQRIIDVLTYEPSQSSVLLPRLAVRFILSNNRLSASGDDLVKMLRSRWDLDLCPPDSPVFAQLEQVDITLSCGPLTLAAEAAIQHMDSAGLLNDHIPRL</sequence>
<comment type="caution">
    <text evidence="1">The sequence shown here is derived from an EMBL/GenBank/DDBJ whole genome shotgun (WGS) entry which is preliminary data.</text>
</comment>
<evidence type="ECO:0000313" key="1">
    <source>
        <dbReference type="EMBL" id="KAJ7745556.1"/>
    </source>
</evidence>
<organism evidence="1 2">
    <name type="scientific">Mycena maculata</name>
    <dbReference type="NCBI Taxonomy" id="230809"/>
    <lineage>
        <taxon>Eukaryota</taxon>
        <taxon>Fungi</taxon>
        <taxon>Dikarya</taxon>
        <taxon>Basidiomycota</taxon>
        <taxon>Agaricomycotina</taxon>
        <taxon>Agaricomycetes</taxon>
        <taxon>Agaricomycetidae</taxon>
        <taxon>Agaricales</taxon>
        <taxon>Marasmiineae</taxon>
        <taxon>Mycenaceae</taxon>
        <taxon>Mycena</taxon>
    </lineage>
</organism>
<name>A0AAD7IL03_9AGAR</name>
<reference evidence="1" key="1">
    <citation type="submission" date="2023-03" db="EMBL/GenBank/DDBJ databases">
        <title>Massive genome expansion in bonnet fungi (Mycena s.s.) driven by repeated elements and novel gene families across ecological guilds.</title>
        <authorList>
            <consortium name="Lawrence Berkeley National Laboratory"/>
            <person name="Harder C.B."/>
            <person name="Miyauchi S."/>
            <person name="Viragh M."/>
            <person name="Kuo A."/>
            <person name="Thoen E."/>
            <person name="Andreopoulos B."/>
            <person name="Lu D."/>
            <person name="Skrede I."/>
            <person name="Drula E."/>
            <person name="Henrissat B."/>
            <person name="Morin E."/>
            <person name="Kohler A."/>
            <person name="Barry K."/>
            <person name="LaButti K."/>
            <person name="Morin E."/>
            <person name="Salamov A."/>
            <person name="Lipzen A."/>
            <person name="Mereny Z."/>
            <person name="Hegedus B."/>
            <person name="Baldrian P."/>
            <person name="Stursova M."/>
            <person name="Weitz H."/>
            <person name="Taylor A."/>
            <person name="Grigoriev I.V."/>
            <person name="Nagy L.G."/>
            <person name="Martin F."/>
            <person name="Kauserud H."/>
        </authorList>
    </citation>
    <scope>NUCLEOTIDE SEQUENCE</scope>
    <source>
        <strain evidence="1">CBHHK188m</strain>
    </source>
</reference>
<protein>
    <submittedName>
        <fullName evidence="1">Uncharacterized protein</fullName>
    </submittedName>
</protein>
<gene>
    <name evidence="1" type="ORF">DFH07DRAFT_963255</name>
</gene>